<protein>
    <recommendedName>
        <fullName evidence="4">Ig-like domain-containing protein</fullName>
    </recommendedName>
</protein>
<keyword evidence="3" id="KW-1185">Reference proteome</keyword>
<reference evidence="2" key="1">
    <citation type="journal article" date="2023" name="Mol. Phylogenet. Evol.">
        <title>Genome-scale phylogeny and comparative genomics of the fungal order Sordariales.</title>
        <authorList>
            <person name="Hensen N."/>
            <person name="Bonometti L."/>
            <person name="Westerberg I."/>
            <person name="Brannstrom I.O."/>
            <person name="Guillou S."/>
            <person name="Cros-Aarteil S."/>
            <person name="Calhoun S."/>
            <person name="Haridas S."/>
            <person name="Kuo A."/>
            <person name="Mondo S."/>
            <person name="Pangilinan J."/>
            <person name="Riley R."/>
            <person name="LaButti K."/>
            <person name="Andreopoulos B."/>
            <person name="Lipzen A."/>
            <person name="Chen C."/>
            <person name="Yan M."/>
            <person name="Daum C."/>
            <person name="Ng V."/>
            <person name="Clum A."/>
            <person name="Steindorff A."/>
            <person name="Ohm R.A."/>
            <person name="Martin F."/>
            <person name="Silar P."/>
            <person name="Natvig D.O."/>
            <person name="Lalanne C."/>
            <person name="Gautier V."/>
            <person name="Ament-Velasquez S.L."/>
            <person name="Kruys A."/>
            <person name="Hutchinson M.I."/>
            <person name="Powell A.J."/>
            <person name="Barry K."/>
            <person name="Miller A.N."/>
            <person name="Grigoriev I.V."/>
            <person name="Debuchy R."/>
            <person name="Gladieux P."/>
            <person name="Hiltunen Thoren M."/>
            <person name="Johannesson H."/>
        </authorList>
    </citation>
    <scope>NUCLEOTIDE SEQUENCE</scope>
    <source>
        <strain evidence="2">CBS 958.72</strain>
    </source>
</reference>
<keyword evidence="1" id="KW-0732">Signal</keyword>
<dbReference type="Proteomes" id="UP001287356">
    <property type="component" value="Unassembled WGS sequence"/>
</dbReference>
<reference evidence="2" key="2">
    <citation type="submission" date="2023-06" db="EMBL/GenBank/DDBJ databases">
        <authorList>
            <consortium name="Lawrence Berkeley National Laboratory"/>
            <person name="Haridas S."/>
            <person name="Hensen N."/>
            <person name="Bonometti L."/>
            <person name="Westerberg I."/>
            <person name="Brannstrom I.O."/>
            <person name="Guillou S."/>
            <person name="Cros-Aarteil S."/>
            <person name="Calhoun S."/>
            <person name="Kuo A."/>
            <person name="Mondo S."/>
            <person name="Pangilinan J."/>
            <person name="Riley R."/>
            <person name="Labutti K."/>
            <person name="Andreopoulos B."/>
            <person name="Lipzen A."/>
            <person name="Chen C."/>
            <person name="Yanf M."/>
            <person name="Daum C."/>
            <person name="Ng V."/>
            <person name="Clum A."/>
            <person name="Steindorff A."/>
            <person name="Ohm R."/>
            <person name="Martin F."/>
            <person name="Silar P."/>
            <person name="Natvig D."/>
            <person name="Lalanne C."/>
            <person name="Gautier V."/>
            <person name="Ament-Velasquez S.L."/>
            <person name="Kruys A."/>
            <person name="Hutchinson M.I."/>
            <person name="Powell A.J."/>
            <person name="Barry K."/>
            <person name="Miller A.N."/>
            <person name="Grigoriev I.V."/>
            <person name="Debuchy R."/>
            <person name="Gladieux P."/>
            <person name="Thoren M.H."/>
            <person name="Johannesson H."/>
        </authorList>
    </citation>
    <scope>NUCLEOTIDE SEQUENCE</scope>
    <source>
        <strain evidence="2">CBS 958.72</strain>
    </source>
</reference>
<evidence type="ECO:0000256" key="1">
    <source>
        <dbReference type="SAM" id="SignalP"/>
    </source>
</evidence>
<comment type="caution">
    <text evidence="2">The sequence shown here is derived from an EMBL/GenBank/DDBJ whole genome shotgun (WGS) entry which is preliminary data.</text>
</comment>
<organism evidence="2 3">
    <name type="scientific">Lasiosphaeria ovina</name>
    <dbReference type="NCBI Taxonomy" id="92902"/>
    <lineage>
        <taxon>Eukaryota</taxon>
        <taxon>Fungi</taxon>
        <taxon>Dikarya</taxon>
        <taxon>Ascomycota</taxon>
        <taxon>Pezizomycotina</taxon>
        <taxon>Sordariomycetes</taxon>
        <taxon>Sordariomycetidae</taxon>
        <taxon>Sordariales</taxon>
        <taxon>Lasiosphaeriaceae</taxon>
        <taxon>Lasiosphaeria</taxon>
    </lineage>
</organism>
<dbReference type="EMBL" id="JAULSN010000004">
    <property type="protein sequence ID" value="KAK3373293.1"/>
    <property type="molecule type" value="Genomic_DNA"/>
</dbReference>
<dbReference type="AlphaFoldDB" id="A0AAE0KAR4"/>
<feature type="chain" id="PRO_5042237178" description="Ig-like domain-containing protein" evidence="1">
    <location>
        <begin position="22"/>
        <end position="154"/>
    </location>
</feature>
<gene>
    <name evidence="2" type="ORF">B0T24DRAFT_593517</name>
</gene>
<evidence type="ECO:0008006" key="4">
    <source>
        <dbReference type="Google" id="ProtNLM"/>
    </source>
</evidence>
<feature type="signal peptide" evidence="1">
    <location>
        <begin position="1"/>
        <end position="21"/>
    </location>
</feature>
<proteinExistence type="predicted"/>
<sequence length="154" mass="16750">MGAFTQHNALASLVLWLTSYGQFGPVADEPSYLTDMEDVKRKETLTLECGTADGERSVPEYVGSTSWVRAAGQRSMPCASVQIAFRGPPVTPQLGGPHTTYYMPDLYGKHTSLPRVFRIVLSVPLIWRPWIGQAGRVTTGSALAAVDVVAEEHT</sequence>
<evidence type="ECO:0000313" key="2">
    <source>
        <dbReference type="EMBL" id="KAK3373293.1"/>
    </source>
</evidence>
<evidence type="ECO:0000313" key="3">
    <source>
        <dbReference type="Proteomes" id="UP001287356"/>
    </source>
</evidence>
<name>A0AAE0KAR4_9PEZI</name>
<accession>A0AAE0KAR4</accession>